<dbReference type="SUPFAM" id="SSF69304">
    <property type="entry name" value="Tricorn protease N-terminal domain"/>
    <property type="match status" value="1"/>
</dbReference>
<reference evidence="1" key="1">
    <citation type="journal article" date="2014" name="Front. Microbiol.">
        <title>High frequency of phylogenetically diverse reductive dehalogenase-homologous genes in deep subseafloor sedimentary metagenomes.</title>
        <authorList>
            <person name="Kawai M."/>
            <person name="Futagami T."/>
            <person name="Toyoda A."/>
            <person name="Takaki Y."/>
            <person name="Nishi S."/>
            <person name="Hori S."/>
            <person name="Arai W."/>
            <person name="Tsubouchi T."/>
            <person name="Morono Y."/>
            <person name="Uchiyama I."/>
            <person name="Ito T."/>
            <person name="Fujiyama A."/>
            <person name="Inagaki F."/>
            <person name="Takami H."/>
        </authorList>
    </citation>
    <scope>NUCLEOTIDE SEQUENCE</scope>
    <source>
        <strain evidence="1">Expedition CK06-06</strain>
    </source>
</reference>
<dbReference type="AlphaFoldDB" id="X1UAP8"/>
<evidence type="ECO:0008006" key="2">
    <source>
        <dbReference type="Google" id="ProtNLM"/>
    </source>
</evidence>
<accession>X1UAP8</accession>
<proteinExistence type="predicted"/>
<organism evidence="1">
    <name type="scientific">marine sediment metagenome</name>
    <dbReference type="NCBI Taxonomy" id="412755"/>
    <lineage>
        <taxon>unclassified sequences</taxon>
        <taxon>metagenomes</taxon>
        <taxon>ecological metagenomes</taxon>
    </lineage>
</organism>
<dbReference type="InterPro" id="IPR015943">
    <property type="entry name" value="WD40/YVTN_repeat-like_dom_sf"/>
</dbReference>
<evidence type="ECO:0000313" key="1">
    <source>
        <dbReference type="EMBL" id="GAJ00672.1"/>
    </source>
</evidence>
<gene>
    <name evidence="1" type="ORF">S12H4_31811</name>
</gene>
<comment type="caution">
    <text evidence="1">The sequence shown here is derived from an EMBL/GenBank/DDBJ whole genome shotgun (WGS) entry which is preliminary data.</text>
</comment>
<dbReference type="EMBL" id="BARW01018600">
    <property type="protein sequence ID" value="GAJ00672.1"/>
    <property type="molecule type" value="Genomic_DNA"/>
</dbReference>
<name>X1UAP8_9ZZZZ</name>
<feature type="non-terminal residue" evidence="1">
    <location>
        <position position="277"/>
    </location>
</feature>
<dbReference type="Gene3D" id="2.130.10.10">
    <property type="entry name" value="YVTN repeat-like/Quinoprotein amine dehydrogenase"/>
    <property type="match status" value="1"/>
</dbReference>
<protein>
    <recommendedName>
        <fullName evidence="2">Oligogalacturonate lyase domain-containing protein</fullName>
    </recommendedName>
</protein>
<sequence>GEIAQLSSIPGLRGGSPVAMERNGRDAIYTDGWRIFATDVATGETRIVSDLEKSIPNPMSGSPRSFSGNGDRCVVTYQREDGNYSLGIVFMKTGEFHEVFRWTGRLSHPQLCTGDPNLITFDPLPDTQNDMSLPMEQRARSWIYNAATGQARPFLIAPYGFRATHEYWDYRGDRLYFHRKSVPGWTPTTISSINRAGEDWQDHYESQDRKLGHSSIDRTGKFIVSDVQQRGDNELYRIDLKTGTSEILCWPNTSGDTHVHPSISARGRYAYFGSNRT</sequence>
<feature type="non-terminal residue" evidence="1">
    <location>
        <position position="1"/>
    </location>
</feature>